<evidence type="ECO:0000256" key="1">
    <source>
        <dbReference type="ARBA" id="ARBA00004141"/>
    </source>
</evidence>
<evidence type="ECO:0000256" key="4">
    <source>
        <dbReference type="ARBA" id="ARBA00023136"/>
    </source>
</evidence>
<evidence type="ECO:0000256" key="3">
    <source>
        <dbReference type="ARBA" id="ARBA00022989"/>
    </source>
</evidence>
<comment type="subcellular location">
    <subcellularLocation>
        <location evidence="1">Membrane</location>
        <topology evidence="1">Multi-pass membrane protein</topology>
    </subcellularLocation>
</comment>
<keyword evidence="4 5" id="KW-0472">Membrane</keyword>
<comment type="caution">
    <text evidence="6">The sequence shown here is derived from an EMBL/GenBank/DDBJ whole genome shotgun (WGS) entry which is preliminary data.</text>
</comment>
<dbReference type="Pfam" id="PF00822">
    <property type="entry name" value="PMP22_Claudin"/>
    <property type="match status" value="1"/>
</dbReference>
<dbReference type="AlphaFoldDB" id="A0A814Q3X0"/>
<proteinExistence type="predicted"/>
<dbReference type="Proteomes" id="UP000663860">
    <property type="component" value="Unassembled WGS sequence"/>
</dbReference>
<sequence>MAFESPKIAFIACGILVIVSILYITANALPIWVTRSVDSQKRTLGLWRVCDKNEDISECVNLPLTMDDTTMATRAFITICCILAPLSFISILSIILVNENLKKHMSLLAKVLAIASAISGIIGVGLGISIVVDATTLAAAMEVENVKMGVSCILAIIAVALNLAGAVITFLIK</sequence>
<feature type="transmembrane region" description="Helical" evidence="5">
    <location>
        <begin position="107"/>
        <end position="128"/>
    </location>
</feature>
<evidence type="ECO:0000256" key="5">
    <source>
        <dbReference type="SAM" id="Phobius"/>
    </source>
</evidence>
<name>A0A814Q3X0_9BILA</name>
<dbReference type="EMBL" id="CAJOBB010000402">
    <property type="protein sequence ID" value="CAF3671729.1"/>
    <property type="molecule type" value="Genomic_DNA"/>
</dbReference>
<dbReference type="Proteomes" id="UP000663868">
    <property type="component" value="Unassembled WGS sequence"/>
</dbReference>
<keyword evidence="2 5" id="KW-0812">Transmembrane</keyword>
<evidence type="ECO:0000313" key="8">
    <source>
        <dbReference type="Proteomes" id="UP000663860"/>
    </source>
</evidence>
<dbReference type="Gene3D" id="1.20.140.150">
    <property type="match status" value="1"/>
</dbReference>
<keyword evidence="3 5" id="KW-1133">Transmembrane helix</keyword>
<accession>A0A814Q3X0</accession>
<feature type="transmembrane region" description="Helical" evidence="5">
    <location>
        <begin position="9"/>
        <end position="33"/>
    </location>
</feature>
<evidence type="ECO:0000313" key="6">
    <source>
        <dbReference type="EMBL" id="CAF1113920.1"/>
    </source>
</evidence>
<evidence type="ECO:0000256" key="2">
    <source>
        <dbReference type="ARBA" id="ARBA00022692"/>
    </source>
</evidence>
<gene>
    <name evidence="6" type="ORF">IZO911_LOCUS23749</name>
    <name evidence="7" type="ORF">KXQ929_LOCUS9036</name>
</gene>
<dbReference type="EMBL" id="CAJNOE010000278">
    <property type="protein sequence ID" value="CAF1113920.1"/>
    <property type="molecule type" value="Genomic_DNA"/>
</dbReference>
<feature type="transmembrane region" description="Helical" evidence="5">
    <location>
        <begin position="75"/>
        <end position="95"/>
    </location>
</feature>
<reference evidence="6" key="1">
    <citation type="submission" date="2021-02" db="EMBL/GenBank/DDBJ databases">
        <authorList>
            <person name="Nowell W R."/>
        </authorList>
    </citation>
    <scope>NUCLEOTIDE SEQUENCE</scope>
</reference>
<evidence type="ECO:0000313" key="7">
    <source>
        <dbReference type="EMBL" id="CAF3671729.1"/>
    </source>
</evidence>
<feature type="transmembrane region" description="Helical" evidence="5">
    <location>
        <begin position="148"/>
        <end position="172"/>
    </location>
</feature>
<organism evidence="6 8">
    <name type="scientific">Adineta steineri</name>
    <dbReference type="NCBI Taxonomy" id="433720"/>
    <lineage>
        <taxon>Eukaryota</taxon>
        <taxon>Metazoa</taxon>
        <taxon>Spiralia</taxon>
        <taxon>Gnathifera</taxon>
        <taxon>Rotifera</taxon>
        <taxon>Eurotatoria</taxon>
        <taxon>Bdelloidea</taxon>
        <taxon>Adinetida</taxon>
        <taxon>Adinetidae</taxon>
        <taxon>Adineta</taxon>
    </lineage>
</organism>
<dbReference type="InterPro" id="IPR004031">
    <property type="entry name" value="PMP22/EMP/MP20/Claudin"/>
</dbReference>
<dbReference type="GO" id="GO:0016020">
    <property type="term" value="C:membrane"/>
    <property type="evidence" value="ECO:0007669"/>
    <property type="project" value="UniProtKB-SubCell"/>
</dbReference>
<protein>
    <submittedName>
        <fullName evidence="6">Uncharacterized protein</fullName>
    </submittedName>
</protein>